<keyword evidence="2" id="KW-0238">DNA-binding</keyword>
<organism evidence="5 6">
    <name type="scientific">Nonomuraea mangrovi</name>
    <dbReference type="NCBI Taxonomy" id="2316207"/>
    <lineage>
        <taxon>Bacteria</taxon>
        <taxon>Bacillati</taxon>
        <taxon>Actinomycetota</taxon>
        <taxon>Actinomycetes</taxon>
        <taxon>Streptosporangiales</taxon>
        <taxon>Streptosporangiaceae</taxon>
        <taxon>Nonomuraea</taxon>
    </lineage>
</organism>
<dbReference type="InterPro" id="IPR036388">
    <property type="entry name" value="WH-like_DNA-bd_sf"/>
</dbReference>
<dbReference type="RefSeq" id="WP_379578488.1">
    <property type="nucleotide sequence ID" value="NZ_JBHUFV010000059.1"/>
</dbReference>
<dbReference type="Pfam" id="PF00196">
    <property type="entry name" value="GerE"/>
    <property type="match status" value="1"/>
</dbReference>
<gene>
    <name evidence="5" type="ORF">ACFSKW_38460</name>
</gene>
<dbReference type="PANTHER" id="PTHR44688">
    <property type="entry name" value="DNA-BINDING TRANSCRIPTIONAL ACTIVATOR DEVR_DOSR"/>
    <property type="match status" value="1"/>
</dbReference>
<dbReference type="Proteomes" id="UP001597368">
    <property type="component" value="Unassembled WGS sequence"/>
</dbReference>
<dbReference type="SUPFAM" id="SSF46894">
    <property type="entry name" value="C-terminal effector domain of the bipartite response regulators"/>
    <property type="match status" value="1"/>
</dbReference>
<comment type="caution">
    <text evidence="5">The sequence shown here is derived from an EMBL/GenBank/DDBJ whole genome shotgun (WGS) entry which is preliminary data.</text>
</comment>
<keyword evidence="1" id="KW-0805">Transcription regulation</keyword>
<protein>
    <submittedName>
        <fullName evidence="5">LuxR C-terminal-related transcriptional regulator</fullName>
    </submittedName>
</protein>
<dbReference type="PANTHER" id="PTHR44688:SF16">
    <property type="entry name" value="DNA-BINDING TRANSCRIPTIONAL ACTIVATOR DEVR_DOSR"/>
    <property type="match status" value="1"/>
</dbReference>
<evidence type="ECO:0000313" key="5">
    <source>
        <dbReference type="EMBL" id="MFD1937369.1"/>
    </source>
</evidence>
<dbReference type="PROSITE" id="PS00622">
    <property type="entry name" value="HTH_LUXR_1"/>
    <property type="match status" value="1"/>
</dbReference>
<dbReference type="EMBL" id="JBHUFV010000059">
    <property type="protein sequence ID" value="MFD1937369.1"/>
    <property type="molecule type" value="Genomic_DNA"/>
</dbReference>
<proteinExistence type="predicted"/>
<evidence type="ECO:0000313" key="6">
    <source>
        <dbReference type="Proteomes" id="UP001597368"/>
    </source>
</evidence>
<accession>A0ABW4T854</accession>
<evidence type="ECO:0000259" key="4">
    <source>
        <dbReference type="PROSITE" id="PS50043"/>
    </source>
</evidence>
<reference evidence="6" key="1">
    <citation type="journal article" date="2019" name="Int. J. Syst. Evol. Microbiol.">
        <title>The Global Catalogue of Microorganisms (GCM) 10K type strain sequencing project: providing services to taxonomists for standard genome sequencing and annotation.</title>
        <authorList>
            <consortium name="The Broad Institute Genomics Platform"/>
            <consortium name="The Broad Institute Genome Sequencing Center for Infectious Disease"/>
            <person name="Wu L."/>
            <person name="Ma J."/>
        </authorList>
    </citation>
    <scope>NUCLEOTIDE SEQUENCE [LARGE SCALE GENOMIC DNA]</scope>
    <source>
        <strain evidence="6">ICMP 6774ER</strain>
    </source>
</reference>
<feature type="domain" description="HTH luxR-type" evidence="4">
    <location>
        <begin position="453"/>
        <end position="518"/>
    </location>
</feature>
<dbReference type="InterPro" id="IPR000792">
    <property type="entry name" value="Tscrpt_reg_LuxR_C"/>
</dbReference>
<name>A0ABW4T854_9ACTN</name>
<evidence type="ECO:0000256" key="2">
    <source>
        <dbReference type="ARBA" id="ARBA00023125"/>
    </source>
</evidence>
<dbReference type="PROSITE" id="PS50043">
    <property type="entry name" value="HTH_LUXR_2"/>
    <property type="match status" value="1"/>
</dbReference>
<dbReference type="SMART" id="SM00421">
    <property type="entry name" value="HTH_LUXR"/>
    <property type="match status" value="1"/>
</dbReference>
<dbReference type="CDD" id="cd06170">
    <property type="entry name" value="LuxR_C_like"/>
    <property type="match status" value="1"/>
</dbReference>
<keyword evidence="3" id="KW-0804">Transcription</keyword>
<sequence>MTGELRGRVAVKLGWAALDTLHAREVIALLDHLLDDDLAGPVRGELRFLVAVALGQAGQDPARQRELFMAAISDLQDRPDLRAWALMGLGVTPRPGGPISECVQWLNQALELVDEVDDRLLEVFVLGKAGSVFLDIGDPSWRGVADRMLKITGGSPQQRREANAHYSVGISACYAGHFDMAESMLTSGLRASAVQQNRRLEVMLRSGLALLRYCRGSWNGLRGEVDDLLADVAHYATSRMDIELVGGGLDLAYGAVDDAHERLRRVTELAVEIGAYEVVPVAVGGWARATLARGDRQGALHCVGVLLDALDVQGLWPSVGWALPSAVEVWAAADEHEEARRFTYRVERELRDLDAPLASAALCYARGVLDGRADEFVAAAEEYTKVSAPYEAARANERAAGLLLADGDVRGGSMLRDAVAAYERLGARWDHDRAAGVARWHGVALPARHRGGRQGYGAGLSPRERQVAELATAGRTNKEIAQALFVSTKTVEKHLAAVMRKLQARSRTELVHLLGRAAGKDGGFP</sequence>
<dbReference type="PRINTS" id="PR00038">
    <property type="entry name" value="HTHLUXR"/>
</dbReference>
<keyword evidence="6" id="KW-1185">Reference proteome</keyword>
<evidence type="ECO:0000256" key="1">
    <source>
        <dbReference type="ARBA" id="ARBA00023015"/>
    </source>
</evidence>
<evidence type="ECO:0000256" key="3">
    <source>
        <dbReference type="ARBA" id="ARBA00023163"/>
    </source>
</evidence>
<dbReference type="InterPro" id="IPR016032">
    <property type="entry name" value="Sig_transdc_resp-reg_C-effctor"/>
</dbReference>
<dbReference type="Gene3D" id="1.10.10.10">
    <property type="entry name" value="Winged helix-like DNA-binding domain superfamily/Winged helix DNA-binding domain"/>
    <property type="match status" value="1"/>
</dbReference>